<dbReference type="GO" id="GO:0031463">
    <property type="term" value="C:Cul3-RING ubiquitin ligase complex"/>
    <property type="evidence" value="ECO:0007669"/>
    <property type="project" value="UniProtKB-ARBA"/>
</dbReference>
<dbReference type="InterPro" id="IPR051031">
    <property type="entry name" value="RING-box_E3_Ubiquitin_Ligase"/>
</dbReference>
<feature type="domain" description="RING-type" evidence="13">
    <location>
        <begin position="50"/>
        <end position="106"/>
    </location>
</feature>
<evidence type="ECO:0000259" key="13">
    <source>
        <dbReference type="PROSITE" id="PS50089"/>
    </source>
</evidence>
<reference evidence="14" key="1">
    <citation type="submission" date="2021-01" db="EMBL/GenBank/DDBJ databases">
        <authorList>
            <person name="Corre E."/>
            <person name="Pelletier E."/>
            <person name="Niang G."/>
            <person name="Scheremetjew M."/>
            <person name="Finn R."/>
            <person name="Kale V."/>
            <person name="Holt S."/>
            <person name="Cochrane G."/>
            <person name="Meng A."/>
            <person name="Brown T."/>
            <person name="Cohen L."/>
        </authorList>
    </citation>
    <scope>NUCLEOTIDE SEQUENCE</scope>
    <source>
        <strain evidence="14">RCC1130</strain>
    </source>
</reference>
<sequence>MAALSQTAGMADDDEMEVDKESGGKDGPRFVVKKWNAVTFWSWDICTDTCAICRNKLYEPSIEAQANPGLADDAGYSIAWGCCGHVFHLDCISRWLKTRSVCPLCNREWEFAKIEKIATYGNLD</sequence>
<evidence type="ECO:0000256" key="5">
    <source>
        <dbReference type="ARBA" id="ARBA00022490"/>
    </source>
</evidence>
<evidence type="ECO:0000256" key="10">
    <source>
        <dbReference type="ARBA" id="ARBA00023242"/>
    </source>
</evidence>
<comment type="pathway">
    <text evidence="3">Protein modification; protein ubiquitination.</text>
</comment>
<protein>
    <recommendedName>
        <fullName evidence="13">RING-type domain-containing protein</fullName>
    </recommendedName>
</protein>
<dbReference type="AlphaFoldDB" id="A0A7S0IPF8"/>
<dbReference type="PROSITE" id="PS50089">
    <property type="entry name" value="ZF_RING_2"/>
    <property type="match status" value="1"/>
</dbReference>
<dbReference type="GO" id="GO:0008270">
    <property type="term" value="F:zinc ion binding"/>
    <property type="evidence" value="ECO:0007669"/>
    <property type="project" value="UniProtKB-KW"/>
</dbReference>
<keyword evidence="7 11" id="KW-0863">Zinc-finger</keyword>
<evidence type="ECO:0000256" key="11">
    <source>
        <dbReference type="PROSITE-ProRule" id="PRU00175"/>
    </source>
</evidence>
<dbReference type="InterPro" id="IPR013083">
    <property type="entry name" value="Znf_RING/FYVE/PHD"/>
</dbReference>
<evidence type="ECO:0000256" key="12">
    <source>
        <dbReference type="SAM" id="MobiDB-lite"/>
    </source>
</evidence>
<evidence type="ECO:0000256" key="7">
    <source>
        <dbReference type="ARBA" id="ARBA00022771"/>
    </source>
</evidence>
<evidence type="ECO:0000256" key="3">
    <source>
        <dbReference type="ARBA" id="ARBA00004906"/>
    </source>
</evidence>
<evidence type="ECO:0000256" key="4">
    <source>
        <dbReference type="ARBA" id="ARBA00009273"/>
    </source>
</evidence>
<dbReference type="Gene3D" id="3.30.40.10">
    <property type="entry name" value="Zinc/RING finger domain, C3HC4 (zinc finger)"/>
    <property type="match status" value="1"/>
</dbReference>
<evidence type="ECO:0000256" key="8">
    <source>
        <dbReference type="ARBA" id="ARBA00022786"/>
    </source>
</evidence>
<evidence type="ECO:0000256" key="9">
    <source>
        <dbReference type="ARBA" id="ARBA00022833"/>
    </source>
</evidence>
<accession>A0A7S0IPF8</accession>
<dbReference type="FunFam" id="3.30.40.10:FF:000273">
    <property type="entry name" value="E3 ubiquitin-protein ligase RBX1"/>
    <property type="match status" value="1"/>
</dbReference>
<feature type="region of interest" description="Disordered" evidence="12">
    <location>
        <begin position="1"/>
        <end position="26"/>
    </location>
</feature>
<keyword evidence="9" id="KW-0862">Zinc</keyword>
<dbReference type="SMART" id="SM00184">
    <property type="entry name" value="RING"/>
    <property type="match status" value="1"/>
</dbReference>
<keyword evidence="6" id="KW-0479">Metal-binding</keyword>
<gene>
    <name evidence="14" type="ORF">CLEP1334_LOCUS2896</name>
</gene>
<dbReference type="GO" id="GO:0005634">
    <property type="term" value="C:nucleus"/>
    <property type="evidence" value="ECO:0007669"/>
    <property type="project" value="UniProtKB-SubCell"/>
</dbReference>
<dbReference type="InterPro" id="IPR001841">
    <property type="entry name" value="Znf_RING"/>
</dbReference>
<evidence type="ECO:0000256" key="1">
    <source>
        <dbReference type="ARBA" id="ARBA00004123"/>
    </source>
</evidence>
<comment type="similarity">
    <text evidence="4">Belongs to the RING-box family.</text>
</comment>
<dbReference type="GO" id="GO:0005737">
    <property type="term" value="C:cytoplasm"/>
    <property type="evidence" value="ECO:0007669"/>
    <property type="project" value="UniProtKB-SubCell"/>
</dbReference>
<evidence type="ECO:0000313" key="14">
    <source>
        <dbReference type="EMBL" id="CAD8527675.1"/>
    </source>
</evidence>
<dbReference type="EMBL" id="HBER01005786">
    <property type="protein sequence ID" value="CAD8527675.1"/>
    <property type="molecule type" value="Transcribed_RNA"/>
</dbReference>
<dbReference type="InterPro" id="IPR024766">
    <property type="entry name" value="Znf_RING_H2"/>
</dbReference>
<dbReference type="Pfam" id="PF12678">
    <property type="entry name" value="zf-rbx1"/>
    <property type="match status" value="1"/>
</dbReference>
<evidence type="ECO:0000256" key="6">
    <source>
        <dbReference type="ARBA" id="ARBA00022723"/>
    </source>
</evidence>
<dbReference type="PANTHER" id="PTHR11210">
    <property type="entry name" value="RING BOX"/>
    <property type="match status" value="1"/>
</dbReference>
<name>A0A7S0IPF8_9EUKA</name>
<organism evidence="14">
    <name type="scientific">Calcidiscus leptoporus</name>
    <dbReference type="NCBI Taxonomy" id="127549"/>
    <lineage>
        <taxon>Eukaryota</taxon>
        <taxon>Haptista</taxon>
        <taxon>Haptophyta</taxon>
        <taxon>Prymnesiophyceae</taxon>
        <taxon>Coccolithales</taxon>
        <taxon>Calcidiscaceae</taxon>
        <taxon>Calcidiscus</taxon>
    </lineage>
</organism>
<proteinExistence type="inferred from homology"/>
<keyword evidence="8" id="KW-0833">Ubl conjugation pathway</keyword>
<evidence type="ECO:0000256" key="2">
    <source>
        <dbReference type="ARBA" id="ARBA00004496"/>
    </source>
</evidence>
<comment type="subcellular location">
    <subcellularLocation>
        <location evidence="2">Cytoplasm</location>
    </subcellularLocation>
    <subcellularLocation>
        <location evidence="1">Nucleus</location>
    </subcellularLocation>
</comment>
<keyword evidence="5" id="KW-0963">Cytoplasm</keyword>
<keyword evidence="10" id="KW-0539">Nucleus</keyword>
<dbReference type="SUPFAM" id="SSF57850">
    <property type="entry name" value="RING/U-box"/>
    <property type="match status" value="1"/>
</dbReference>